<dbReference type="STRING" id="1409788.NC99_44140"/>
<dbReference type="EMBL" id="LGIA01000212">
    <property type="protein sequence ID" value="KOH42771.1"/>
    <property type="molecule type" value="Genomic_DNA"/>
</dbReference>
<dbReference type="SUPFAM" id="SSF56219">
    <property type="entry name" value="DNase I-like"/>
    <property type="match status" value="1"/>
</dbReference>
<keyword evidence="5" id="KW-1185">Reference proteome</keyword>
<feature type="compositionally biased region" description="Low complexity" evidence="1">
    <location>
        <begin position="324"/>
        <end position="333"/>
    </location>
</feature>
<dbReference type="Proteomes" id="UP000036958">
    <property type="component" value="Unassembled WGS sequence"/>
</dbReference>
<sequence>MSGLETILLLLSATFVVATIASRLKWTAWWIRVTDFPRLQITTAMLLILVLSLVFYRFNEVWQIVICGLLLLAIVYQTAKISRYTIFSPKQVVAYHGNDSKQSISLMVSNVLQTNRNSSSLLKLVEEQKPDLLLTVETDDWWEKQLRPLETEYAYTLKKPLDNLYGMILYSKLVLKNAQINYLIENNIPSIETQVKLRSGQLIQIYCLHPKPPFPGESETTTNRDGELLLIGKKIEKEGTPALVFGDFNDVAWSKSTRLFQKISGLLDPRIGRGFFNTFHAKHLLMRWPLDHIFHSSEFKLITIKRLEAIGSDHFPMYIHLHFSPSSSQSPEEPQADYEEDQEAREKIREANPKKYQHLAEPENELTMIPNP</sequence>
<name>A0A0L8V2W3_9BACT</name>
<accession>A0A0L8V2W3</accession>
<feature type="domain" description="Endonuclease/exonuclease/phosphatase" evidence="3">
    <location>
        <begin position="110"/>
        <end position="314"/>
    </location>
</feature>
<dbReference type="Pfam" id="PF03372">
    <property type="entry name" value="Exo_endo_phos"/>
    <property type="match status" value="1"/>
</dbReference>
<proteinExistence type="predicted"/>
<dbReference type="InterPro" id="IPR005135">
    <property type="entry name" value="Endo/exonuclease/phosphatase"/>
</dbReference>
<evidence type="ECO:0000256" key="2">
    <source>
        <dbReference type="SAM" id="Phobius"/>
    </source>
</evidence>
<dbReference type="PATRIC" id="fig|1409788.3.peg.4508"/>
<protein>
    <submittedName>
        <fullName evidence="4">Endonuclease</fullName>
    </submittedName>
</protein>
<keyword evidence="2" id="KW-0812">Transmembrane</keyword>
<evidence type="ECO:0000259" key="3">
    <source>
        <dbReference type="Pfam" id="PF03372"/>
    </source>
</evidence>
<dbReference type="RefSeq" id="WP_053188376.1">
    <property type="nucleotide sequence ID" value="NZ_LGIA01000212.1"/>
</dbReference>
<feature type="region of interest" description="Disordered" evidence="1">
    <location>
        <begin position="324"/>
        <end position="372"/>
    </location>
</feature>
<evidence type="ECO:0000256" key="1">
    <source>
        <dbReference type="SAM" id="MobiDB-lite"/>
    </source>
</evidence>
<feature type="transmembrane region" description="Helical" evidence="2">
    <location>
        <begin position="6"/>
        <end position="24"/>
    </location>
</feature>
<dbReference type="InterPro" id="IPR036691">
    <property type="entry name" value="Endo/exonu/phosph_ase_sf"/>
</dbReference>
<dbReference type="GO" id="GO:0004519">
    <property type="term" value="F:endonuclease activity"/>
    <property type="evidence" value="ECO:0007669"/>
    <property type="project" value="UniProtKB-KW"/>
</dbReference>
<feature type="transmembrane region" description="Helical" evidence="2">
    <location>
        <begin position="61"/>
        <end position="79"/>
    </location>
</feature>
<organism evidence="4 5">
    <name type="scientific">Sunxiuqinia dokdonensis</name>
    <dbReference type="NCBI Taxonomy" id="1409788"/>
    <lineage>
        <taxon>Bacteria</taxon>
        <taxon>Pseudomonadati</taxon>
        <taxon>Bacteroidota</taxon>
        <taxon>Bacteroidia</taxon>
        <taxon>Marinilabiliales</taxon>
        <taxon>Prolixibacteraceae</taxon>
        <taxon>Sunxiuqinia</taxon>
    </lineage>
</organism>
<keyword evidence="4" id="KW-0255">Endonuclease</keyword>
<feature type="transmembrane region" description="Helical" evidence="2">
    <location>
        <begin position="36"/>
        <end position="55"/>
    </location>
</feature>
<reference evidence="5" key="1">
    <citation type="submission" date="2015-07" db="EMBL/GenBank/DDBJ databases">
        <title>Genome sequencing of Sunxiuqinia dokdonensis strain SK.</title>
        <authorList>
            <person name="Ahn S."/>
            <person name="Kim B.-C."/>
        </authorList>
    </citation>
    <scope>NUCLEOTIDE SEQUENCE [LARGE SCALE GENOMIC DNA]</scope>
    <source>
        <strain evidence="5">SK</strain>
    </source>
</reference>
<evidence type="ECO:0000313" key="5">
    <source>
        <dbReference type="Proteomes" id="UP000036958"/>
    </source>
</evidence>
<keyword evidence="4" id="KW-0378">Hydrolase</keyword>
<comment type="caution">
    <text evidence="4">The sequence shown here is derived from an EMBL/GenBank/DDBJ whole genome shotgun (WGS) entry which is preliminary data.</text>
</comment>
<gene>
    <name evidence="4" type="ORF">NC99_44140</name>
</gene>
<keyword evidence="2" id="KW-0472">Membrane</keyword>
<feature type="compositionally biased region" description="Basic and acidic residues" evidence="1">
    <location>
        <begin position="344"/>
        <end position="361"/>
    </location>
</feature>
<feature type="compositionally biased region" description="Acidic residues" evidence="1">
    <location>
        <begin position="334"/>
        <end position="343"/>
    </location>
</feature>
<keyword evidence="2" id="KW-1133">Transmembrane helix</keyword>
<evidence type="ECO:0000313" key="4">
    <source>
        <dbReference type="EMBL" id="KOH42771.1"/>
    </source>
</evidence>
<dbReference type="AlphaFoldDB" id="A0A0L8V2W3"/>
<keyword evidence="4" id="KW-0540">Nuclease</keyword>
<dbReference type="Gene3D" id="3.60.10.10">
    <property type="entry name" value="Endonuclease/exonuclease/phosphatase"/>
    <property type="match status" value="1"/>
</dbReference>